<feature type="region of interest" description="Disordered" evidence="8">
    <location>
        <begin position="132"/>
        <end position="180"/>
    </location>
</feature>
<evidence type="ECO:0000259" key="10">
    <source>
        <dbReference type="PROSITE" id="PS51194"/>
    </source>
</evidence>
<feature type="region of interest" description="Disordered" evidence="8">
    <location>
        <begin position="256"/>
        <end position="275"/>
    </location>
</feature>
<dbReference type="GO" id="GO:0005524">
    <property type="term" value="F:ATP binding"/>
    <property type="evidence" value="ECO:0007669"/>
    <property type="project" value="UniProtKB-KW"/>
</dbReference>
<dbReference type="GO" id="GO:0009378">
    <property type="term" value="F:four-way junction helicase activity"/>
    <property type="evidence" value="ECO:0007669"/>
    <property type="project" value="TreeGrafter"/>
</dbReference>
<sequence>MPTFTPSIGWFTTVTPPADAGHAGAAKSRGEATPTSDPLPPPLVRKHRSRGPSSMLRHYNCLRTMVAVEDDASKSADENMPTANRGDVPSEESKVIIGEDLNPPQNVEHEEAPIVRGSEMLGPQLGVARVDQEEAMEGPTTVKVPARKRASKRKRQSTGDSIAPPRTVRKGPTRTATMRDKAAVRTVTATAASEGTATRGDGDRMVSSNFVYQNLKHRGSSRSNKDVEKMKRKIGMDNKGRMKEGGSAKSAILNGGRAGLRRRRGGGAQQVGGYTKAQRARLRRIELAQEMLKSRQLADQRLSRGGSIQAEDLEESAAAPVRNTIFSASVDVAKLDRLMDERAKRREEEGEVHISSTRIVEPMELPHVPDGEELQKMLNEEFGHCDGFRAGQQEAIEALLGGASCLVVLPTGQGKSLIYQFVARIYRKYLGDRGGVTVVVSPLISLMADQLRQLPSCVRGATINSTMTPYEMDAVLLGAAQGEIDLLLVAPERLLMWSFQNALPFVNLVAIDEAHCISEWSHSFRPAYQRITGVIRRQLRPAHLLALTATATSRTISSVISILGGIDITVRADGVVERTLGSLQTPEVEEQEEGSMVLRRNLRLSGSPTLNPLQSLLELLHTSEYRPLSSIIVYVAYQWQTEQVARLLCQRGVRAGAYHGGMSSIERNEVQEAFIRGGGQASGGGIQVIVATVAFGMGIDKSDVRAVVHMALPRSLESYVQETGRCCRDGYEFGLCHVLICHQDYARLRRAVFSDSLDPLSVGSLVGRILFGSHQGSNTTDRLEPFGSCTCVAASTDEAPFRFAFVDEKQGARELDCSKEQLTFLLGSLESAGQGVRAVFHGFPSKVKLRFFSKDPETVAREDPFIRALLAPEEALSTAEATEEGTEQAVTITVPCRTGVYTIDTRLALPTLAATSGYASITPPDFMRRLHDAQRKWHFAVEKQEYCHVIAMGGRVPSEANHDRESIPCVRRLAAALISQVRRHQDHQLVKVDACYLVLRRIAANDNGKDPLFGHRLIQNYFSLASEGCEEELLLSLADGDRAELRRVLGPAAVPHEQGDTTERTAREWECDENYSSDFNWVRGDLEGLLSGGMVKALDPIVYANDTAEEPFWMEDSLWSPSAAATPTSIARILQGIPSPTYPTKAWKDTPYWGRHEALPFDVLTSMISAAMRGRCSR</sequence>
<dbReference type="GO" id="GO:0003676">
    <property type="term" value="F:nucleic acid binding"/>
    <property type="evidence" value="ECO:0007669"/>
    <property type="project" value="InterPro"/>
</dbReference>
<evidence type="ECO:0000259" key="9">
    <source>
        <dbReference type="PROSITE" id="PS51192"/>
    </source>
</evidence>
<organism evidence="12">
    <name type="scientific">Perkinsus marinus (strain ATCC 50983 / TXsc)</name>
    <dbReference type="NCBI Taxonomy" id="423536"/>
    <lineage>
        <taxon>Eukaryota</taxon>
        <taxon>Sar</taxon>
        <taxon>Alveolata</taxon>
        <taxon>Perkinsozoa</taxon>
        <taxon>Perkinsea</taxon>
        <taxon>Perkinsida</taxon>
        <taxon>Perkinsidae</taxon>
        <taxon>Perkinsus</taxon>
    </lineage>
</organism>
<evidence type="ECO:0000313" key="12">
    <source>
        <dbReference type="Proteomes" id="UP000007800"/>
    </source>
</evidence>
<dbReference type="NCBIfam" id="TIGR00614">
    <property type="entry name" value="recQ_fam"/>
    <property type="match status" value="1"/>
</dbReference>
<feature type="domain" description="Helicase ATP-binding" evidence="9">
    <location>
        <begin position="396"/>
        <end position="569"/>
    </location>
</feature>
<feature type="compositionally biased region" description="Basic residues" evidence="8">
    <location>
        <begin position="145"/>
        <end position="156"/>
    </location>
</feature>
<evidence type="ECO:0000256" key="2">
    <source>
        <dbReference type="ARBA" id="ARBA00022741"/>
    </source>
</evidence>
<dbReference type="SMART" id="SM00490">
    <property type="entry name" value="HELICc"/>
    <property type="match status" value="1"/>
</dbReference>
<dbReference type="InterPro" id="IPR011545">
    <property type="entry name" value="DEAD/DEAH_box_helicase_dom"/>
</dbReference>
<evidence type="ECO:0000313" key="11">
    <source>
        <dbReference type="EMBL" id="EER14735.1"/>
    </source>
</evidence>
<dbReference type="PROSITE" id="PS51194">
    <property type="entry name" value="HELICASE_CTER"/>
    <property type="match status" value="1"/>
</dbReference>
<evidence type="ECO:0000256" key="1">
    <source>
        <dbReference type="ARBA" id="ARBA00005446"/>
    </source>
</evidence>
<feature type="compositionally biased region" description="Polar residues" evidence="8">
    <location>
        <begin position="1"/>
        <end position="15"/>
    </location>
</feature>
<evidence type="ECO:0000256" key="3">
    <source>
        <dbReference type="ARBA" id="ARBA00022801"/>
    </source>
</evidence>
<dbReference type="OMA" id="TAREWEC"/>
<dbReference type="PANTHER" id="PTHR13710">
    <property type="entry name" value="DNA HELICASE RECQ FAMILY MEMBER"/>
    <property type="match status" value="1"/>
</dbReference>
<evidence type="ECO:0000256" key="4">
    <source>
        <dbReference type="ARBA" id="ARBA00022806"/>
    </source>
</evidence>
<dbReference type="Gene3D" id="3.40.50.300">
    <property type="entry name" value="P-loop containing nucleotide triphosphate hydrolases"/>
    <property type="match status" value="2"/>
</dbReference>
<evidence type="ECO:0000256" key="5">
    <source>
        <dbReference type="ARBA" id="ARBA00022840"/>
    </source>
</evidence>
<dbReference type="SUPFAM" id="SSF52540">
    <property type="entry name" value="P-loop containing nucleoside triphosphate hydrolases"/>
    <property type="match status" value="1"/>
</dbReference>
<keyword evidence="5" id="KW-0067">ATP-binding</keyword>
<dbReference type="PROSITE" id="PS51192">
    <property type="entry name" value="HELICASE_ATP_BIND_1"/>
    <property type="match status" value="1"/>
</dbReference>
<dbReference type="EMBL" id="GG673921">
    <property type="protein sequence ID" value="EER14735.1"/>
    <property type="molecule type" value="Genomic_DNA"/>
</dbReference>
<dbReference type="GO" id="GO:0016787">
    <property type="term" value="F:hydrolase activity"/>
    <property type="evidence" value="ECO:0007669"/>
    <property type="project" value="UniProtKB-KW"/>
</dbReference>
<dbReference type="InParanoid" id="C5KL62"/>
<comment type="similarity">
    <text evidence="1">Belongs to the helicase family. RecQ subfamily.</text>
</comment>
<dbReference type="GeneID" id="9045922"/>
<keyword evidence="12" id="KW-1185">Reference proteome</keyword>
<dbReference type="InterPro" id="IPR001650">
    <property type="entry name" value="Helicase_C-like"/>
</dbReference>
<keyword evidence="3" id="KW-0378">Hydrolase</keyword>
<comment type="catalytic activity">
    <reaction evidence="6">
        <text>Couples ATP hydrolysis with the unwinding of duplex DNA by translocating in the 3'-5' direction.</text>
        <dbReference type="EC" id="5.6.2.4"/>
    </reaction>
</comment>
<accession>C5KL62</accession>
<dbReference type="InterPro" id="IPR004589">
    <property type="entry name" value="DNA_helicase_ATP-dep_RecQ"/>
</dbReference>
<dbReference type="OrthoDB" id="10261556at2759"/>
<feature type="region of interest" description="Disordered" evidence="8">
    <location>
        <begin position="1"/>
        <end position="54"/>
    </location>
</feature>
<evidence type="ECO:0000256" key="7">
    <source>
        <dbReference type="ARBA" id="ARBA00034808"/>
    </source>
</evidence>
<dbReference type="RefSeq" id="XP_002782939.1">
    <property type="nucleotide sequence ID" value="XM_002782893.1"/>
</dbReference>
<protein>
    <recommendedName>
        <fullName evidence="7">DNA 3'-5' helicase</fullName>
        <ecNumber evidence="7">5.6.2.4</ecNumber>
    </recommendedName>
</protein>
<dbReference type="Proteomes" id="UP000007800">
    <property type="component" value="Unassembled WGS sequence"/>
</dbReference>
<keyword evidence="4 11" id="KW-0347">Helicase</keyword>
<dbReference type="SMART" id="SM00487">
    <property type="entry name" value="DEXDc"/>
    <property type="match status" value="1"/>
</dbReference>
<dbReference type="EC" id="5.6.2.4" evidence="7"/>
<dbReference type="Pfam" id="PF00270">
    <property type="entry name" value="DEAD"/>
    <property type="match status" value="1"/>
</dbReference>
<name>C5KL62_PERM5</name>
<dbReference type="GO" id="GO:0005634">
    <property type="term" value="C:nucleus"/>
    <property type="evidence" value="ECO:0007669"/>
    <property type="project" value="TreeGrafter"/>
</dbReference>
<dbReference type="GO" id="GO:0005737">
    <property type="term" value="C:cytoplasm"/>
    <property type="evidence" value="ECO:0007669"/>
    <property type="project" value="TreeGrafter"/>
</dbReference>
<dbReference type="Pfam" id="PF00271">
    <property type="entry name" value="Helicase_C"/>
    <property type="match status" value="1"/>
</dbReference>
<dbReference type="PANTHER" id="PTHR13710:SF108">
    <property type="entry name" value="ATP-DEPENDENT DNA HELICASE Q4"/>
    <property type="match status" value="1"/>
</dbReference>
<evidence type="ECO:0000256" key="8">
    <source>
        <dbReference type="SAM" id="MobiDB-lite"/>
    </source>
</evidence>
<reference evidence="11 12" key="1">
    <citation type="submission" date="2008-07" db="EMBL/GenBank/DDBJ databases">
        <authorList>
            <person name="El-Sayed N."/>
            <person name="Caler E."/>
            <person name="Inman J."/>
            <person name="Amedeo P."/>
            <person name="Hass B."/>
            <person name="Wortman J."/>
        </authorList>
    </citation>
    <scope>NUCLEOTIDE SEQUENCE [LARGE SCALE GENOMIC DNA]</scope>
    <source>
        <strain evidence="12">ATCC 50983 / TXsc</strain>
    </source>
</reference>
<keyword evidence="2" id="KW-0547">Nucleotide-binding</keyword>
<evidence type="ECO:0000256" key="6">
    <source>
        <dbReference type="ARBA" id="ARBA00034617"/>
    </source>
</evidence>
<feature type="domain" description="Helicase C-terminal" evidence="10">
    <location>
        <begin position="612"/>
        <end position="768"/>
    </location>
</feature>
<dbReference type="GO" id="GO:0005694">
    <property type="term" value="C:chromosome"/>
    <property type="evidence" value="ECO:0007669"/>
    <property type="project" value="TreeGrafter"/>
</dbReference>
<dbReference type="AlphaFoldDB" id="C5KL62"/>
<dbReference type="GO" id="GO:0043138">
    <property type="term" value="F:3'-5' DNA helicase activity"/>
    <property type="evidence" value="ECO:0007669"/>
    <property type="project" value="UniProtKB-EC"/>
</dbReference>
<dbReference type="InterPro" id="IPR027417">
    <property type="entry name" value="P-loop_NTPase"/>
</dbReference>
<gene>
    <name evidence="11" type="ORF">Pmar_PMAR015259</name>
</gene>
<proteinExistence type="inferred from homology"/>
<feature type="region of interest" description="Disordered" evidence="8">
    <location>
        <begin position="72"/>
        <end position="91"/>
    </location>
</feature>
<dbReference type="InterPro" id="IPR014001">
    <property type="entry name" value="Helicase_ATP-bd"/>
</dbReference>
<dbReference type="GO" id="GO:0000724">
    <property type="term" value="P:double-strand break repair via homologous recombination"/>
    <property type="evidence" value="ECO:0007669"/>
    <property type="project" value="TreeGrafter"/>
</dbReference>